<dbReference type="InterPro" id="IPR036390">
    <property type="entry name" value="WH_DNA-bd_sf"/>
</dbReference>
<evidence type="ECO:0000256" key="3">
    <source>
        <dbReference type="ARBA" id="ARBA00023163"/>
    </source>
</evidence>
<name>A0A543EUL7_9MICO</name>
<proteinExistence type="predicted"/>
<dbReference type="Pfam" id="PF13377">
    <property type="entry name" value="Peripla_BP_3"/>
    <property type="match status" value="1"/>
</dbReference>
<evidence type="ECO:0000313" key="6">
    <source>
        <dbReference type="Proteomes" id="UP000320235"/>
    </source>
</evidence>
<dbReference type="InterPro" id="IPR046335">
    <property type="entry name" value="LacI/GalR-like_sensor"/>
</dbReference>
<evidence type="ECO:0000259" key="4">
    <source>
        <dbReference type="PROSITE" id="PS51000"/>
    </source>
</evidence>
<dbReference type="InterPro" id="IPR036388">
    <property type="entry name" value="WH-like_DNA-bd_sf"/>
</dbReference>
<keyword evidence="2 5" id="KW-0238">DNA-binding</keyword>
<dbReference type="PROSITE" id="PS51000">
    <property type="entry name" value="HTH_DEOR_2"/>
    <property type="match status" value="1"/>
</dbReference>
<keyword evidence="6" id="KW-1185">Reference proteome</keyword>
<evidence type="ECO:0000313" key="5">
    <source>
        <dbReference type="EMBL" id="TQM25257.1"/>
    </source>
</evidence>
<comment type="caution">
    <text evidence="5">The sequence shown here is derived from an EMBL/GenBank/DDBJ whole genome shotgun (WGS) entry which is preliminary data.</text>
</comment>
<reference evidence="5 6" key="1">
    <citation type="submission" date="2019-06" db="EMBL/GenBank/DDBJ databases">
        <title>Sequencing the genomes of 1000 actinobacteria strains.</title>
        <authorList>
            <person name="Klenk H.-P."/>
        </authorList>
    </citation>
    <scope>NUCLEOTIDE SEQUENCE [LARGE SCALE GENOMIC DNA]</scope>
    <source>
        <strain evidence="5 6">DSM 105492</strain>
    </source>
</reference>
<dbReference type="Gene3D" id="1.10.10.10">
    <property type="entry name" value="Winged helix-like DNA-binding domain superfamily/Winged helix DNA-binding domain"/>
    <property type="match status" value="1"/>
</dbReference>
<dbReference type="Proteomes" id="UP000320235">
    <property type="component" value="Unassembled WGS sequence"/>
</dbReference>
<dbReference type="GO" id="GO:0003700">
    <property type="term" value="F:DNA-binding transcription factor activity"/>
    <property type="evidence" value="ECO:0007669"/>
    <property type="project" value="InterPro"/>
</dbReference>
<dbReference type="PANTHER" id="PTHR30146">
    <property type="entry name" value="LACI-RELATED TRANSCRIPTIONAL REPRESSOR"/>
    <property type="match status" value="1"/>
</dbReference>
<dbReference type="CDD" id="cd06267">
    <property type="entry name" value="PBP1_LacI_sugar_binding-like"/>
    <property type="match status" value="1"/>
</dbReference>
<feature type="domain" description="HTH deoR-type" evidence="4">
    <location>
        <begin position="22"/>
        <end position="77"/>
    </location>
</feature>
<evidence type="ECO:0000256" key="1">
    <source>
        <dbReference type="ARBA" id="ARBA00023015"/>
    </source>
</evidence>
<keyword evidence="3" id="KW-0804">Transcription</keyword>
<dbReference type="InterPro" id="IPR028082">
    <property type="entry name" value="Peripla_BP_I"/>
</dbReference>
<dbReference type="SUPFAM" id="SSF53822">
    <property type="entry name" value="Periplasmic binding protein-like I"/>
    <property type="match status" value="1"/>
</dbReference>
<gene>
    <name evidence="5" type="ORF">FB391_2721</name>
</gene>
<keyword evidence="1" id="KW-0805">Transcription regulation</keyword>
<dbReference type="SUPFAM" id="SSF46785">
    <property type="entry name" value="Winged helix' DNA-binding domain"/>
    <property type="match status" value="1"/>
</dbReference>
<dbReference type="AlphaFoldDB" id="A0A543EUL7"/>
<accession>A0A543EUL7</accession>
<dbReference type="EMBL" id="VFPE01000003">
    <property type="protein sequence ID" value="TQM25257.1"/>
    <property type="molecule type" value="Genomic_DNA"/>
</dbReference>
<evidence type="ECO:0000256" key="2">
    <source>
        <dbReference type="ARBA" id="ARBA00023125"/>
    </source>
</evidence>
<organism evidence="5 6">
    <name type="scientific">Microbacterium kyungheense</name>
    <dbReference type="NCBI Taxonomy" id="1263636"/>
    <lineage>
        <taxon>Bacteria</taxon>
        <taxon>Bacillati</taxon>
        <taxon>Actinomycetota</taxon>
        <taxon>Actinomycetes</taxon>
        <taxon>Micrococcales</taxon>
        <taxon>Microbacteriaceae</taxon>
        <taxon>Microbacterium</taxon>
    </lineage>
</organism>
<sequence length="374" mass="40229">MIGDAEFVSLGAQRERRGHMLAAERRARILDLARQDGAVSISRLVSDLGVSHVTVRRDLDALVADRLLDKVRGGAIIASEPGDTAGLATTVTIGVVIPTSYYYRFVVDGIGDALSGRGEMKLAISEYDLSEEYRLVRELVDSGVDGLLWVPSISEREESADFDAFVDELSVPVVFVERETPGGGLGSVSSIRSAHERGAISALRHLRDLGHRRLVMVSRGRSQSAEFVRRGWVDALGRLGLDPASTILGPNELGAGPTWERGSADVVLDTVQRIGATAVFSHGDENSLFGLVQNARGRGLSVPEQLSIVAYDDDVSAHADPPISAVAPDRRRVGAHATRMLLELIREPSAEPPLQLQVEPRLILRASTAPPSAE</sequence>
<dbReference type="Pfam" id="PF08220">
    <property type="entry name" value="HTH_DeoR"/>
    <property type="match status" value="1"/>
</dbReference>
<dbReference type="InterPro" id="IPR001034">
    <property type="entry name" value="DeoR_HTH"/>
</dbReference>
<dbReference type="GO" id="GO:0000976">
    <property type="term" value="F:transcription cis-regulatory region binding"/>
    <property type="evidence" value="ECO:0007669"/>
    <property type="project" value="TreeGrafter"/>
</dbReference>
<dbReference type="SMART" id="SM00420">
    <property type="entry name" value="HTH_DEOR"/>
    <property type="match status" value="1"/>
</dbReference>
<dbReference type="PANTHER" id="PTHR30146:SF155">
    <property type="entry name" value="ALANINE RACEMASE"/>
    <property type="match status" value="1"/>
</dbReference>
<dbReference type="Gene3D" id="3.40.50.2300">
    <property type="match status" value="2"/>
</dbReference>
<protein>
    <submittedName>
        <fullName evidence="5">DNA-binding LacI/PurR family transcriptional regulator</fullName>
    </submittedName>
</protein>